<keyword evidence="2" id="KW-0539">Nucleus</keyword>
<name>A0AAF0DY25_9BASI</name>
<dbReference type="AlphaFoldDB" id="A0AAF0DY25"/>
<feature type="region of interest" description="Disordered" evidence="4">
    <location>
        <begin position="178"/>
        <end position="231"/>
    </location>
</feature>
<feature type="compositionally biased region" description="Basic and acidic residues" evidence="4">
    <location>
        <begin position="205"/>
        <end position="214"/>
    </location>
</feature>
<dbReference type="GO" id="GO:0003677">
    <property type="term" value="F:DNA binding"/>
    <property type="evidence" value="ECO:0007669"/>
    <property type="project" value="InterPro"/>
</dbReference>
<dbReference type="GO" id="GO:0071008">
    <property type="term" value="C:U2-type post-mRNA release spliceosomal complex"/>
    <property type="evidence" value="ECO:0007669"/>
    <property type="project" value="InterPro"/>
</dbReference>
<proteinExistence type="predicted"/>
<dbReference type="InterPro" id="IPR028211">
    <property type="entry name" value="Ntr2"/>
</dbReference>
<evidence type="ECO:0000256" key="2">
    <source>
        <dbReference type="ARBA" id="ARBA00023242"/>
    </source>
</evidence>
<dbReference type="PANTHER" id="PTHR12214:SF0">
    <property type="entry name" value="LD29489P"/>
    <property type="match status" value="1"/>
</dbReference>
<organism evidence="5 6">
    <name type="scientific">Malassezia obtusa</name>
    <dbReference type="NCBI Taxonomy" id="76774"/>
    <lineage>
        <taxon>Eukaryota</taxon>
        <taxon>Fungi</taxon>
        <taxon>Dikarya</taxon>
        <taxon>Basidiomycota</taxon>
        <taxon>Ustilaginomycotina</taxon>
        <taxon>Malasseziomycetes</taxon>
        <taxon>Malasseziales</taxon>
        <taxon>Malasseziaceae</taxon>
        <taxon>Malassezia</taxon>
    </lineage>
</organism>
<feature type="compositionally biased region" description="Acidic residues" evidence="4">
    <location>
        <begin position="179"/>
        <end position="188"/>
    </location>
</feature>
<feature type="compositionally biased region" description="Basic and acidic residues" evidence="4">
    <location>
        <begin position="108"/>
        <end position="123"/>
    </location>
</feature>
<evidence type="ECO:0000313" key="5">
    <source>
        <dbReference type="EMBL" id="WFD02648.1"/>
    </source>
</evidence>
<feature type="compositionally biased region" description="Polar residues" evidence="4">
    <location>
        <begin position="62"/>
        <end position="71"/>
    </location>
</feature>
<accession>A0AAF0DY25</accession>
<protein>
    <recommendedName>
        <fullName evidence="7">GCF C-terminal domain-containing protein</fullName>
    </recommendedName>
</protein>
<dbReference type="GO" id="GO:0000390">
    <property type="term" value="P:spliceosomal complex disassembly"/>
    <property type="evidence" value="ECO:0007669"/>
    <property type="project" value="InterPro"/>
</dbReference>
<keyword evidence="3" id="KW-0175">Coiled coil</keyword>
<feature type="coiled-coil region" evidence="3">
    <location>
        <begin position="233"/>
        <end position="281"/>
    </location>
</feature>
<evidence type="ECO:0000256" key="3">
    <source>
        <dbReference type="SAM" id="Coils"/>
    </source>
</evidence>
<evidence type="ECO:0000256" key="1">
    <source>
        <dbReference type="ARBA" id="ARBA00004123"/>
    </source>
</evidence>
<sequence>MADRSRLLQSRYGDQSSHTRVAGPETIAAAKKKRAEQRRAAVLALQHDEEEFIPLDATHASRSVAHTSSALDTYAGPHPESGLQREEDDLGSGEDEHAEFTGATERIPLGRDAERKRKQEQRRQMRSLIAEATGAPDEEEDIAIVVREPPRRAAPASAATTTIHDPVSFDTDTMLVRDEDPEEREEQEAWERAQLSRMDMPGVRQEQDPREPSPHRSAPVPLTSALPTPTSCLSRLEAQIVSLDERTKEEEQRRTDAEHALRSLDQEELKLKSAVEAAEAKSAWFADLDRFVETMAAFLDVKMPLLDTLEHNALGLMIDRKVSRQRARALALEDAVVLCYGSSNASLWLPSKDEPQRPMSQDGDGNAVARQARRPLMTPVPDLSAQRLTTDEVAHFHTGRDELARNVARLLQDTHAPEFRHPLAVDDSGAWHPRSLAARFHAWRTKFPAEYDLAWGGLALANAWEFFARYELVQWDPLWCTERAVQDGDVCLEGPISGLEGFAFEREISAYVDADPREQNKARGGDAEASATLISNVVVPRLIAVAEQAYDVWSASETDAALVLVEQVSYLLDVSGWRFQSLVRAFLTPFQAQIEMLSTALSAPKTTRGLVMHPDVPAARAFLAHEFGTLAQNLGRWSVYYHGAQAPDWSASERGVYEQLADRLLGEILWPLVVDAGALGGRTVAQQLLARFPMALLPSDVRGRYEALANNDTL</sequence>
<reference evidence="5" key="1">
    <citation type="submission" date="2023-03" db="EMBL/GenBank/DDBJ databases">
        <title>Mating type loci evolution in Malassezia.</title>
        <authorList>
            <person name="Coelho M.A."/>
        </authorList>
    </citation>
    <scope>NUCLEOTIDE SEQUENCE</scope>
    <source>
        <strain evidence="5">CBS 7876</strain>
    </source>
</reference>
<dbReference type="Pfam" id="PF15458">
    <property type="entry name" value="NTR2"/>
    <property type="match status" value="2"/>
</dbReference>
<evidence type="ECO:0000256" key="4">
    <source>
        <dbReference type="SAM" id="MobiDB-lite"/>
    </source>
</evidence>
<gene>
    <name evidence="5" type="ORF">MOBT1_001329</name>
</gene>
<feature type="region of interest" description="Disordered" evidence="4">
    <location>
        <begin position="62"/>
        <end position="140"/>
    </location>
</feature>
<feature type="region of interest" description="Disordered" evidence="4">
    <location>
        <begin position="1"/>
        <end position="33"/>
    </location>
</feature>
<keyword evidence="6" id="KW-1185">Reference proteome</keyword>
<dbReference type="PANTHER" id="PTHR12214">
    <property type="entry name" value="GC-RICH SEQUENCE DNA-BINDING FACTOR"/>
    <property type="match status" value="1"/>
</dbReference>
<comment type="subcellular location">
    <subcellularLocation>
        <location evidence="1">Nucleus</location>
    </subcellularLocation>
</comment>
<dbReference type="InterPro" id="IPR012890">
    <property type="entry name" value="GCFC2-like"/>
</dbReference>
<dbReference type="EMBL" id="CP119935">
    <property type="protein sequence ID" value="WFD02648.1"/>
    <property type="molecule type" value="Genomic_DNA"/>
</dbReference>
<dbReference type="Proteomes" id="UP001214603">
    <property type="component" value="Chromosome 2"/>
</dbReference>
<evidence type="ECO:0000313" key="6">
    <source>
        <dbReference type="Proteomes" id="UP001214603"/>
    </source>
</evidence>
<evidence type="ECO:0008006" key="7">
    <source>
        <dbReference type="Google" id="ProtNLM"/>
    </source>
</evidence>